<dbReference type="Proteomes" id="UP000031449">
    <property type="component" value="Plasmid unnamed"/>
</dbReference>
<dbReference type="EMBL" id="CP009417">
    <property type="protein sequence ID" value="AJD93379.1"/>
    <property type="molecule type" value="Genomic_DNA"/>
</dbReference>
<geneLocation type="plasmid" evidence="2"/>
<evidence type="ECO:0000313" key="1">
    <source>
        <dbReference type="EMBL" id="AJD93379.1"/>
    </source>
</evidence>
<evidence type="ECO:0000313" key="2">
    <source>
        <dbReference type="Proteomes" id="UP000031449"/>
    </source>
</evidence>
<gene>
    <name evidence="1" type="ORF">JMA_40610</name>
</gene>
<dbReference type="KEGG" id="jeo:JMA_40610"/>
<keyword evidence="1" id="KW-0614">Plasmid</keyword>
<reference evidence="1 2" key="1">
    <citation type="submission" date="2014-08" db="EMBL/GenBank/DDBJ databases">
        <title>Complete genome of a marine bacteria Jeotgalibacillus malaysiensis.</title>
        <authorList>
            <person name="Yaakop A.S."/>
            <person name="Chan K.-G."/>
            <person name="Goh K.M."/>
        </authorList>
    </citation>
    <scope>NUCLEOTIDE SEQUENCE [LARGE SCALE GENOMIC DNA]</scope>
    <source>
        <strain evidence="1 2">D5</strain>
        <plasmid evidence="2">Plasmid</plasmid>
    </source>
</reference>
<dbReference type="AlphaFoldDB" id="A0A0B5AZM8"/>
<sequence length="57" mass="6860">MFWKKQADVVVEDERSLEDVKELEEMQDVHNRYIMKDYGGGFGQIRIIDPIQRPKDY</sequence>
<accession>A0A0B5AZM8</accession>
<organism evidence="1 2">
    <name type="scientific">Jeotgalibacillus malaysiensis</name>
    <dbReference type="NCBI Taxonomy" id="1508404"/>
    <lineage>
        <taxon>Bacteria</taxon>
        <taxon>Bacillati</taxon>
        <taxon>Bacillota</taxon>
        <taxon>Bacilli</taxon>
        <taxon>Bacillales</taxon>
        <taxon>Caryophanaceae</taxon>
        <taxon>Jeotgalibacillus</taxon>
    </lineage>
</organism>
<name>A0A0B5AZM8_9BACL</name>
<dbReference type="HOGENOM" id="CLU_2990638_0_0_9"/>
<proteinExistence type="predicted"/>
<keyword evidence="2" id="KW-1185">Reference proteome</keyword>
<dbReference type="BioCyc" id="JESP1508404:G14D9-13345-MONOMER"/>
<protein>
    <submittedName>
        <fullName evidence="1">Uncharacterized protein</fullName>
    </submittedName>
</protein>